<keyword evidence="3" id="KW-1185">Reference proteome</keyword>
<feature type="compositionally biased region" description="Basic and acidic residues" evidence="1">
    <location>
        <begin position="11"/>
        <end position="25"/>
    </location>
</feature>
<feature type="region of interest" description="Disordered" evidence="1">
    <location>
        <begin position="1"/>
        <end position="89"/>
    </location>
</feature>
<reference evidence="2" key="2">
    <citation type="submission" date="2021-08" db="EMBL/GenBank/DDBJ databases">
        <authorList>
            <person name="Eriksson T."/>
        </authorList>
    </citation>
    <scope>NUCLEOTIDE SEQUENCE</scope>
    <source>
        <strain evidence="2">Stoneville</strain>
        <tissue evidence="2">Whole head</tissue>
    </source>
</reference>
<dbReference type="Proteomes" id="UP000719412">
    <property type="component" value="Unassembled WGS sequence"/>
</dbReference>
<comment type="caution">
    <text evidence="2">The sequence shown here is derived from an EMBL/GenBank/DDBJ whole genome shotgun (WGS) entry which is preliminary data.</text>
</comment>
<protein>
    <submittedName>
        <fullName evidence="2">Uncharacterized protein</fullName>
    </submittedName>
</protein>
<accession>A0A8J6LD28</accession>
<proteinExistence type="predicted"/>
<feature type="compositionally biased region" description="Polar residues" evidence="1">
    <location>
        <begin position="42"/>
        <end position="70"/>
    </location>
</feature>
<name>A0A8J6LD28_TENMO</name>
<feature type="compositionally biased region" description="Basic and acidic residues" evidence="1">
    <location>
        <begin position="71"/>
        <end position="89"/>
    </location>
</feature>
<dbReference type="AlphaFoldDB" id="A0A8J6LD28"/>
<organism evidence="2 3">
    <name type="scientific">Tenebrio molitor</name>
    <name type="common">Yellow mealworm beetle</name>
    <dbReference type="NCBI Taxonomy" id="7067"/>
    <lineage>
        <taxon>Eukaryota</taxon>
        <taxon>Metazoa</taxon>
        <taxon>Ecdysozoa</taxon>
        <taxon>Arthropoda</taxon>
        <taxon>Hexapoda</taxon>
        <taxon>Insecta</taxon>
        <taxon>Pterygota</taxon>
        <taxon>Neoptera</taxon>
        <taxon>Endopterygota</taxon>
        <taxon>Coleoptera</taxon>
        <taxon>Polyphaga</taxon>
        <taxon>Cucujiformia</taxon>
        <taxon>Tenebrionidae</taxon>
        <taxon>Tenebrio</taxon>
    </lineage>
</organism>
<evidence type="ECO:0000313" key="2">
    <source>
        <dbReference type="EMBL" id="KAH0816185.1"/>
    </source>
</evidence>
<reference evidence="2" key="1">
    <citation type="journal article" date="2020" name="J Insects Food Feed">
        <title>The yellow mealworm (Tenebrio molitor) genome: a resource for the emerging insects as food and feed industry.</title>
        <authorList>
            <person name="Eriksson T."/>
            <person name="Andere A."/>
            <person name="Kelstrup H."/>
            <person name="Emery V."/>
            <person name="Picard C."/>
        </authorList>
    </citation>
    <scope>NUCLEOTIDE SEQUENCE</scope>
    <source>
        <strain evidence="2">Stoneville</strain>
        <tissue evidence="2">Whole head</tissue>
    </source>
</reference>
<sequence>MNMQISPQDDQEIHKIDIKNCKIDEASTSEEAGTSRMVEMSTAKSPQYENAQASEVEAQNPQTADVQAGTQERRPLSDKDEELHHRVQSTDERVSASSLICGYVVTCTQGVWITRESMMTGLFEAKMCSEERGICFGSPGFLLADLQWHLRVATEYLCPVSWYAYAAGSCSSSPCPTSAQVRVKQTRQLRYEMLSLVIPTPCLHEI</sequence>
<gene>
    <name evidence="2" type="ORF">GEV33_006606</name>
</gene>
<evidence type="ECO:0000313" key="3">
    <source>
        <dbReference type="Proteomes" id="UP000719412"/>
    </source>
</evidence>
<evidence type="ECO:0000256" key="1">
    <source>
        <dbReference type="SAM" id="MobiDB-lite"/>
    </source>
</evidence>
<dbReference type="EMBL" id="JABDTM020021910">
    <property type="protein sequence ID" value="KAH0816185.1"/>
    <property type="molecule type" value="Genomic_DNA"/>
</dbReference>